<gene>
    <name evidence="2" type="ORF">E2562_030043</name>
</gene>
<organism evidence="2 3">
    <name type="scientific">Oryza meyeriana var. granulata</name>
    <dbReference type="NCBI Taxonomy" id="110450"/>
    <lineage>
        <taxon>Eukaryota</taxon>
        <taxon>Viridiplantae</taxon>
        <taxon>Streptophyta</taxon>
        <taxon>Embryophyta</taxon>
        <taxon>Tracheophyta</taxon>
        <taxon>Spermatophyta</taxon>
        <taxon>Magnoliopsida</taxon>
        <taxon>Liliopsida</taxon>
        <taxon>Poales</taxon>
        <taxon>Poaceae</taxon>
        <taxon>BOP clade</taxon>
        <taxon>Oryzoideae</taxon>
        <taxon>Oryzeae</taxon>
        <taxon>Oryzinae</taxon>
        <taxon>Oryza</taxon>
        <taxon>Oryza meyeriana</taxon>
    </lineage>
</organism>
<accession>A0A6G1CI02</accession>
<reference evidence="2 3" key="1">
    <citation type="submission" date="2019-11" db="EMBL/GenBank/DDBJ databases">
        <title>Whole genome sequence of Oryza granulata.</title>
        <authorList>
            <person name="Li W."/>
        </authorList>
    </citation>
    <scope>NUCLEOTIDE SEQUENCE [LARGE SCALE GENOMIC DNA]</scope>
    <source>
        <strain evidence="3">cv. Menghai</strain>
        <tissue evidence="2">Leaf</tissue>
    </source>
</reference>
<dbReference type="Proteomes" id="UP000479710">
    <property type="component" value="Unassembled WGS sequence"/>
</dbReference>
<comment type="caution">
    <text evidence="2">The sequence shown here is derived from an EMBL/GenBank/DDBJ whole genome shotgun (WGS) entry which is preliminary data.</text>
</comment>
<name>A0A6G1CI02_9ORYZ</name>
<dbReference type="AlphaFoldDB" id="A0A6G1CI02"/>
<proteinExistence type="predicted"/>
<evidence type="ECO:0000256" key="1">
    <source>
        <dbReference type="SAM" id="MobiDB-lite"/>
    </source>
</evidence>
<keyword evidence="3" id="KW-1185">Reference proteome</keyword>
<dbReference type="EMBL" id="SPHZ02000009">
    <property type="protein sequence ID" value="KAF0900275.1"/>
    <property type="molecule type" value="Genomic_DNA"/>
</dbReference>
<sequence>MLRILLKERGALGNADTGGAWLSSARAVRPLVLSRRKERMRPSHHAPYALGDTRATMGGTKGRDLARVS</sequence>
<evidence type="ECO:0000313" key="2">
    <source>
        <dbReference type="EMBL" id="KAF0900275.1"/>
    </source>
</evidence>
<evidence type="ECO:0000313" key="3">
    <source>
        <dbReference type="Proteomes" id="UP000479710"/>
    </source>
</evidence>
<protein>
    <submittedName>
        <fullName evidence="2">Uncharacterized protein</fullName>
    </submittedName>
</protein>
<feature type="compositionally biased region" description="Basic residues" evidence="1">
    <location>
        <begin position="35"/>
        <end position="44"/>
    </location>
</feature>
<dbReference type="OrthoDB" id="784053at2759"/>
<feature type="region of interest" description="Disordered" evidence="1">
    <location>
        <begin position="35"/>
        <end position="69"/>
    </location>
</feature>